<gene>
    <name evidence="1" type="ORF">B0A50_03053</name>
</gene>
<organism evidence="1 2">
    <name type="scientific">Salinomyces thailandicus</name>
    <dbReference type="NCBI Taxonomy" id="706561"/>
    <lineage>
        <taxon>Eukaryota</taxon>
        <taxon>Fungi</taxon>
        <taxon>Dikarya</taxon>
        <taxon>Ascomycota</taxon>
        <taxon>Pezizomycotina</taxon>
        <taxon>Dothideomycetes</taxon>
        <taxon>Dothideomycetidae</taxon>
        <taxon>Mycosphaerellales</taxon>
        <taxon>Teratosphaeriaceae</taxon>
        <taxon>Salinomyces</taxon>
    </lineage>
</organism>
<evidence type="ECO:0000313" key="1">
    <source>
        <dbReference type="EMBL" id="TKA28725.1"/>
    </source>
</evidence>
<comment type="caution">
    <text evidence="1">The sequence shown here is derived from an EMBL/GenBank/DDBJ whole genome shotgun (WGS) entry which is preliminary data.</text>
</comment>
<dbReference type="EMBL" id="NAJL01000017">
    <property type="protein sequence ID" value="TKA28725.1"/>
    <property type="molecule type" value="Genomic_DNA"/>
</dbReference>
<dbReference type="Proteomes" id="UP000308549">
    <property type="component" value="Unassembled WGS sequence"/>
</dbReference>
<dbReference type="AlphaFoldDB" id="A0A4U0U3P9"/>
<dbReference type="PANTHER" id="PTHR35309">
    <property type="match status" value="1"/>
</dbReference>
<protein>
    <recommendedName>
        <fullName evidence="3">Tocopherol cyclase</fullName>
    </recommendedName>
</protein>
<name>A0A4U0U3P9_9PEZI</name>
<reference evidence="1 2" key="1">
    <citation type="submission" date="2017-03" db="EMBL/GenBank/DDBJ databases">
        <title>Genomes of endolithic fungi from Antarctica.</title>
        <authorList>
            <person name="Coleine C."/>
            <person name="Masonjones S."/>
            <person name="Stajich J.E."/>
        </authorList>
    </citation>
    <scope>NUCLEOTIDE SEQUENCE [LARGE SCALE GENOMIC DNA]</scope>
    <source>
        <strain evidence="1 2">CCFEE 6315</strain>
    </source>
</reference>
<dbReference type="InterPro" id="IPR025893">
    <property type="entry name" value="Tocopherol_cyclase"/>
</dbReference>
<dbReference type="PANTHER" id="PTHR35309:SF4">
    <property type="entry name" value="TOCOPHEROL CYCLASE"/>
    <property type="match status" value="1"/>
</dbReference>
<evidence type="ECO:0000313" key="2">
    <source>
        <dbReference type="Proteomes" id="UP000308549"/>
    </source>
</evidence>
<dbReference type="GO" id="GO:0009976">
    <property type="term" value="F:tocopherol cyclase activity"/>
    <property type="evidence" value="ECO:0007669"/>
    <property type="project" value="InterPro"/>
</dbReference>
<dbReference type="OrthoDB" id="5421239at2759"/>
<sequence length="334" mass="37911">MEHHAPHVASVFEGYYSKFDLPSGAHLALIVCQVKTASVRPYMVSFNYVPRDAHKYFQRQVWAERIDMVKFGEDNAFGLEIPGVGFARWHADSTTEYSFDHPDFSFHGRTTTRTPWSSVTETPESWLVNLPLPLHWHVNSLASRCDFDMGIPGYTLPPEDRSGKAVVHDEKNWAHSFPSAHMWLQAHDGARGLCCAGGQILGMEAFLLGYRCEGLEIDFRPPFATRIFGASPFMSFKPDWESRSFELSVQSFRQKIIVKAEAPKGSFFPLSAPFPESHRDNYLGQSFQAKMEVKIFKSTWLGPWQLVRTDVFEGASLEFGGGYYPPRGTDQRLN</sequence>
<keyword evidence="2" id="KW-1185">Reference proteome</keyword>
<evidence type="ECO:0008006" key="3">
    <source>
        <dbReference type="Google" id="ProtNLM"/>
    </source>
</evidence>
<accession>A0A4U0U3P9</accession>
<proteinExistence type="predicted"/>